<accession>A0A7D5KD62</accession>
<evidence type="ECO:0000259" key="1">
    <source>
        <dbReference type="Pfam" id="PF19138"/>
    </source>
</evidence>
<proteinExistence type="predicted"/>
<organism evidence="3 4">
    <name type="scientific">Halorarum halophilum</name>
    <dbReference type="NCBI Taxonomy" id="2743090"/>
    <lineage>
        <taxon>Archaea</taxon>
        <taxon>Methanobacteriati</taxon>
        <taxon>Methanobacteriota</taxon>
        <taxon>Stenosarchaea group</taxon>
        <taxon>Halobacteria</taxon>
        <taxon>Halobacteriales</taxon>
        <taxon>Haloferacaceae</taxon>
        <taxon>Halorarum</taxon>
    </lineage>
</organism>
<reference evidence="3 4" key="1">
    <citation type="submission" date="2020-07" db="EMBL/GenBank/DDBJ databases">
        <title>Gai3-2, isolated from salt lake.</title>
        <authorList>
            <person name="Cui H."/>
            <person name="Shi X."/>
        </authorList>
    </citation>
    <scope>NUCLEOTIDE SEQUENCE [LARGE SCALE GENOMIC DNA]</scope>
    <source>
        <strain evidence="3 4">Gai3-2</strain>
    </source>
</reference>
<evidence type="ECO:0000313" key="3">
    <source>
        <dbReference type="EMBL" id="QLG27177.1"/>
    </source>
</evidence>
<dbReference type="Proteomes" id="UP000509750">
    <property type="component" value="Chromosome"/>
</dbReference>
<dbReference type="AlphaFoldDB" id="A0A7D5KD62"/>
<dbReference type="InterPro" id="IPR043859">
    <property type="entry name" value="TbsP-like_N"/>
</dbReference>
<feature type="domain" description="Transcriptional regulator TbsP N-terminal" evidence="1">
    <location>
        <begin position="7"/>
        <end position="140"/>
    </location>
</feature>
<dbReference type="Pfam" id="PF23336">
    <property type="entry name" value="HTH_TbsP_C"/>
    <property type="match status" value="1"/>
</dbReference>
<dbReference type="EMBL" id="CP058529">
    <property type="protein sequence ID" value="QLG27177.1"/>
    <property type="molecule type" value="Genomic_DNA"/>
</dbReference>
<dbReference type="RefSeq" id="WP_179168752.1">
    <property type="nucleotide sequence ID" value="NZ_CP058529.1"/>
</dbReference>
<dbReference type="OrthoDB" id="341748at2157"/>
<name>A0A7D5KD62_9EURY</name>
<dbReference type="GeneID" id="56028430"/>
<dbReference type="KEGG" id="halg:HUG10_06315"/>
<dbReference type="InterPro" id="IPR056163">
    <property type="entry name" value="TbsP_C"/>
</dbReference>
<evidence type="ECO:0000313" key="4">
    <source>
        <dbReference type="Proteomes" id="UP000509750"/>
    </source>
</evidence>
<feature type="domain" description="Transcriptional regulator TbsP-like C-terminal" evidence="2">
    <location>
        <begin position="154"/>
        <end position="259"/>
    </location>
</feature>
<keyword evidence="4" id="KW-1185">Reference proteome</keyword>
<dbReference type="Pfam" id="PF19138">
    <property type="entry name" value="TbsP_N"/>
    <property type="match status" value="1"/>
</dbReference>
<evidence type="ECO:0000259" key="2">
    <source>
        <dbReference type="Pfam" id="PF23336"/>
    </source>
</evidence>
<sequence>MPSRPLDATPSVAETLLAETRNPLFVSPPVRLARAVACSLRTGDGEARLLLTPDEASSLFGEFRAATAAAQAIDDGRLAVRTTDELTESLTLGHGAVWVHVRTDDHISSLSTTDDEATDAFREPFEERWDDAGTYAVDVPSRRVLLDTFGDRWPDAADTLSGAIEGAGALWADEAVDSVGLCTLVGARHELFSIELGEWARDIGFSSRTEVARAKERLTEAGIVETRRVPNGVGRPRQQLELADDEFASVPPEDLVPAARERITRGASPE</sequence>
<protein>
    <submittedName>
        <fullName evidence="3">Uncharacterized protein</fullName>
    </submittedName>
</protein>
<gene>
    <name evidence="3" type="ORF">HUG10_06315</name>
</gene>